<accession>A0AAV2DN28</accession>
<evidence type="ECO:0000313" key="2">
    <source>
        <dbReference type="EMBL" id="CAL1374677.1"/>
    </source>
</evidence>
<dbReference type="AlphaFoldDB" id="A0AAV2DN28"/>
<evidence type="ECO:0008006" key="4">
    <source>
        <dbReference type="Google" id="ProtNLM"/>
    </source>
</evidence>
<feature type="chain" id="PRO_5043629043" description="Peptidase A2 domain-containing protein" evidence="1">
    <location>
        <begin position="22"/>
        <end position="178"/>
    </location>
</feature>
<dbReference type="Proteomes" id="UP001497516">
    <property type="component" value="Chromosome 3"/>
</dbReference>
<dbReference type="InterPro" id="IPR021109">
    <property type="entry name" value="Peptidase_aspartic_dom_sf"/>
</dbReference>
<evidence type="ECO:0000256" key="1">
    <source>
        <dbReference type="SAM" id="SignalP"/>
    </source>
</evidence>
<reference evidence="2 3" key="1">
    <citation type="submission" date="2024-04" db="EMBL/GenBank/DDBJ databases">
        <authorList>
            <person name="Fracassetti M."/>
        </authorList>
    </citation>
    <scope>NUCLEOTIDE SEQUENCE [LARGE SCALE GENOMIC DNA]</scope>
</reference>
<evidence type="ECO:0000313" key="3">
    <source>
        <dbReference type="Proteomes" id="UP001497516"/>
    </source>
</evidence>
<feature type="signal peptide" evidence="1">
    <location>
        <begin position="1"/>
        <end position="21"/>
    </location>
</feature>
<dbReference type="SUPFAM" id="SSF50630">
    <property type="entry name" value="Acid proteases"/>
    <property type="match status" value="1"/>
</dbReference>
<dbReference type="Pfam" id="PF13975">
    <property type="entry name" value="gag-asp_proteas"/>
    <property type="match status" value="1"/>
</dbReference>
<proteinExistence type="predicted"/>
<dbReference type="Gene3D" id="2.40.70.10">
    <property type="entry name" value="Acid Proteases"/>
    <property type="match status" value="1"/>
</dbReference>
<keyword evidence="3" id="KW-1185">Reference proteome</keyword>
<organism evidence="2 3">
    <name type="scientific">Linum trigynum</name>
    <dbReference type="NCBI Taxonomy" id="586398"/>
    <lineage>
        <taxon>Eukaryota</taxon>
        <taxon>Viridiplantae</taxon>
        <taxon>Streptophyta</taxon>
        <taxon>Embryophyta</taxon>
        <taxon>Tracheophyta</taxon>
        <taxon>Spermatophyta</taxon>
        <taxon>Magnoliopsida</taxon>
        <taxon>eudicotyledons</taxon>
        <taxon>Gunneridae</taxon>
        <taxon>Pentapetalae</taxon>
        <taxon>rosids</taxon>
        <taxon>fabids</taxon>
        <taxon>Malpighiales</taxon>
        <taxon>Linaceae</taxon>
        <taxon>Linum</taxon>
    </lineage>
</organism>
<sequence>MEFLKLCLSLVCLSLAGSSISDVYLNHFPAVKLRHPFGQAVIPPPKLEARSPHATLRFRANINRTKVVTVLVDSGANINLINERLAVDLQLKATPLVQPLRLGTVNGEQLACRTKYTAVVMDIQGLEVSVTLYALPIAGDVILGIQWLEELGPVICDWKLRTMRFTLKNKERFLRGIP</sequence>
<gene>
    <name evidence="2" type="ORF">LTRI10_LOCUS16522</name>
</gene>
<dbReference type="CDD" id="cd00303">
    <property type="entry name" value="retropepsin_like"/>
    <property type="match status" value="1"/>
</dbReference>
<name>A0AAV2DN28_9ROSI</name>
<dbReference type="EMBL" id="OZ034816">
    <property type="protein sequence ID" value="CAL1374677.1"/>
    <property type="molecule type" value="Genomic_DNA"/>
</dbReference>
<keyword evidence="1" id="KW-0732">Signal</keyword>
<protein>
    <recommendedName>
        <fullName evidence="4">Peptidase A2 domain-containing protein</fullName>
    </recommendedName>
</protein>